<dbReference type="RefSeq" id="WP_013577953.1">
    <property type="nucleotide sequence ID" value="NC_015062.1"/>
</dbReference>
<dbReference type="Gene3D" id="2.40.110.10">
    <property type="entry name" value="Butyryl-CoA Dehydrogenase, subunit A, domain 2"/>
    <property type="match status" value="1"/>
</dbReference>
<dbReference type="eggNOG" id="COG1960">
    <property type="taxonomic scope" value="Bacteria"/>
</dbReference>
<dbReference type="Gene3D" id="1.20.140.10">
    <property type="entry name" value="Butyryl-CoA Dehydrogenase, subunit A, domain 3"/>
    <property type="match status" value="1"/>
</dbReference>
<dbReference type="Proteomes" id="UP000007257">
    <property type="component" value="Plasmid pRAHAQ01"/>
</dbReference>
<organism evidence="8 9">
    <name type="scientific">Rahnella sp. (strain Y9602)</name>
    <dbReference type="NCBI Taxonomy" id="2703885"/>
    <lineage>
        <taxon>Bacteria</taxon>
        <taxon>Pseudomonadati</taxon>
        <taxon>Pseudomonadota</taxon>
        <taxon>Gammaproteobacteria</taxon>
        <taxon>Enterobacterales</taxon>
        <taxon>Yersiniaceae</taxon>
        <taxon>Rahnella</taxon>
    </lineage>
</organism>
<comment type="similarity">
    <text evidence="2 5">Belongs to the acyl-CoA dehydrogenase family.</text>
</comment>
<evidence type="ECO:0000256" key="4">
    <source>
        <dbReference type="ARBA" id="ARBA00022827"/>
    </source>
</evidence>
<proteinExistence type="inferred from homology"/>
<keyword evidence="3 5" id="KW-0285">Flavoprotein</keyword>
<evidence type="ECO:0000259" key="6">
    <source>
        <dbReference type="Pfam" id="PF00441"/>
    </source>
</evidence>
<geneLocation type="plasmid" evidence="8 9">
    <name>pRAHAQ01</name>
</geneLocation>
<dbReference type="PANTHER" id="PTHR43884:SF12">
    <property type="entry name" value="ISOVALERYL-COA DEHYDROGENASE, MITOCHONDRIAL-RELATED"/>
    <property type="match status" value="1"/>
</dbReference>
<evidence type="ECO:0000256" key="2">
    <source>
        <dbReference type="ARBA" id="ARBA00009347"/>
    </source>
</evidence>
<dbReference type="InterPro" id="IPR037069">
    <property type="entry name" value="AcylCoA_DH/ox_N_sf"/>
</dbReference>
<evidence type="ECO:0000256" key="5">
    <source>
        <dbReference type="RuleBase" id="RU362125"/>
    </source>
</evidence>
<dbReference type="KEGG" id="rah:Rahaq_4692"/>
<evidence type="ECO:0000259" key="7">
    <source>
        <dbReference type="Pfam" id="PF02770"/>
    </source>
</evidence>
<keyword evidence="5" id="KW-0560">Oxidoreductase</keyword>
<evidence type="ECO:0000313" key="9">
    <source>
        <dbReference type="Proteomes" id="UP000007257"/>
    </source>
</evidence>
<dbReference type="SUPFAM" id="SSF56645">
    <property type="entry name" value="Acyl-CoA dehydrogenase NM domain-like"/>
    <property type="match status" value="1"/>
</dbReference>
<dbReference type="InterPro" id="IPR009100">
    <property type="entry name" value="AcylCoA_DH/oxidase_NM_dom_sf"/>
</dbReference>
<dbReference type="Pfam" id="PF00441">
    <property type="entry name" value="Acyl-CoA_dh_1"/>
    <property type="match status" value="1"/>
</dbReference>
<dbReference type="GO" id="GO:0003995">
    <property type="term" value="F:acyl-CoA dehydrogenase activity"/>
    <property type="evidence" value="ECO:0007669"/>
    <property type="project" value="TreeGrafter"/>
</dbReference>
<name>A0A0H3FG30_RAHSY</name>
<protein>
    <submittedName>
        <fullName evidence="8">Acyl-CoA dehydrogenase domain-containing protein</fullName>
    </submittedName>
</protein>
<dbReference type="InterPro" id="IPR046373">
    <property type="entry name" value="Acyl-CoA_Oxase/DH_mid-dom_sf"/>
</dbReference>
<dbReference type="InterPro" id="IPR009075">
    <property type="entry name" value="AcylCo_DH/oxidase_C"/>
</dbReference>
<feature type="domain" description="Acyl-CoA dehydrogenase/oxidase C-terminal" evidence="6">
    <location>
        <begin position="229"/>
        <end position="359"/>
    </location>
</feature>
<gene>
    <name evidence="8" type="ordered locus">Rahaq_4692</name>
</gene>
<feature type="domain" description="Acyl-CoA oxidase/dehydrogenase middle" evidence="7">
    <location>
        <begin position="122"/>
        <end position="211"/>
    </location>
</feature>
<reference evidence="8 9" key="2">
    <citation type="journal article" date="2012" name="J. Bacteriol.">
        <title>Complete Genome Sequence of Rahnella sp. Strain Y9602, a Gammaproteobacterium Isolate from Metal- and Radionuclide-Contaminated Soil.</title>
        <authorList>
            <person name="Martinez R.J."/>
            <person name="Bruce D."/>
            <person name="Detter C."/>
            <person name="Goodwin L.A."/>
            <person name="Han J."/>
            <person name="Han C.S."/>
            <person name="Held B."/>
            <person name="Land M.L."/>
            <person name="Mikhailova N."/>
            <person name="Nolan M."/>
            <person name="Pennacchio L."/>
            <person name="Pitluck S."/>
            <person name="Tapia R."/>
            <person name="Woyke T."/>
            <person name="Sobecky P.A."/>
        </authorList>
    </citation>
    <scope>NUCLEOTIDE SEQUENCE [LARGE SCALE GENOMIC DNA]</scope>
    <source>
        <strain evidence="8 9">Y9602</strain>
        <plasmid evidence="8 9">pRAHAQ01</plasmid>
    </source>
</reference>
<dbReference type="InterPro" id="IPR006091">
    <property type="entry name" value="Acyl-CoA_Oxase/DH_mid-dom"/>
</dbReference>
<evidence type="ECO:0000313" key="8">
    <source>
        <dbReference type="EMBL" id="ADW76272.1"/>
    </source>
</evidence>
<dbReference type="HOGENOM" id="CLU_018204_3_6_6"/>
<keyword evidence="4 5" id="KW-0274">FAD</keyword>
<dbReference type="Pfam" id="PF02770">
    <property type="entry name" value="Acyl-CoA_dh_M"/>
    <property type="match status" value="1"/>
</dbReference>
<comment type="cofactor">
    <cofactor evidence="1 5">
        <name>FAD</name>
        <dbReference type="ChEBI" id="CHEBI:57692"/>
    </cofactor>
</comment>
<evidence type="ECO:0000256" key="3">
    <source>
        <dbReference type="ARBA" id="ARBA00022630"/>
    </source>
</evidence>
<sequence>MADITRYYPQLNELQALLTTAGKISEYKPDQALACFDHPELMSIACIGIPSRFNPWETAAFSDVDYSHHLQIIEYLSRADASAMMMLPGASLSTRAILTLGTERQQARFFACFEHSPAWTFFAVTEPGFGSDATAIACELTQNSQGWWLNGQKMLVGGAMRASAGLVFARYEQSHRLVMVFPEGKTGPLQRELLDTFGLAGAALTRLTMTNLSVKEDDILGHERRGLQQGLNALSKVFERHRPMVAAMALGTTYGLLKALETRPLPATAQHWIACQWRKYHVLFQQMLALAEGYRTGQQQYASTSRLKLSATRLAEETASHLPHWLATEDWLEETFLRKRYRDSFAFEYMEGTSNIHLLNSFRTPEIQGDQRHAVP</sequence>
<accession>A0A0H3FG30</accession>
<dbReference type="InterPro" id="IPR036250">
    <property type="entry name" value="AcylCo_DH-like_C"/>
</dbReference>
<dbReference type="EMBL" id="CP002506">
    <property type="protein sequence ID" value="ADW76272.1"/>
    <property type="molecule type" value="Genomic_DNA"/>
</dbReference>
<dbReference type="GO" id="GO:0050660">
    <property type="term" value="F:flavin adenine dinucleotide binding"/>
    <property type="evidence" value="ECO:0007669"/>
    <property type="project" value="InterPro"/>
</dbReference>
<dbReference type="AlphaFoldDB" id="A0A0H3FG30"/>
<evidence type="ECO:0000256" key="1">
    <source>
        <dbReference type="ARBA" id="ARBA00001974"/>
    </source>
</evidence>
<dbReference type="PANTHER" id="PTHR43884">
    <property type="entry name" value="ACYL-COA DEHYDROGENASE"/>
    <property type="match status" value="1"/>
</dbReference>
<keyword evidence="8" id="KW-0614">Plasmid</keyword>
<dbReference type="SUPFAM" id="SSF47203">
    <property type="entry name" value="Acyl-CoA dehydrogenase C-terminal domain-like"/>
    <property type="match status" value="1"/>
</dbReference>
<dbReference type="OrthoDB" id="9775090at2"/>
<dbReference type="Gene3D" id="1.10.540.10">
    <property type="entry name" value="Acyl-CoA dehydrogenase/oxidase, N-terminal domain"/>
    <property type="match status" value="1"/>
</dbReference>
<reference evidence="9" key="1">
    <citation type="submission" date="2011-01" db="EMBL/GenBank/DDBJ databases">
        <title>Complete sequence of plasmid1 of Rahnella sp. Y9602.</title>
        <authorList>
            <consortium name="US DOE Joint Genome Institute"/>
            <person name="Lucas S."/>
            <person name="Copeland A."/>
            <person name="Lapidus A."/>
            <person name="Cheng J.-F."/>
            <person name="Goodwin L."/>
            <person name="Pitluck S."/>
            <person name="Lu M."/>
            <person name="Detter J.C."/>
            <person name="Han C."/>
            <person name="Tapia R."/>
            <person name="Land M."/>
            <person name="Hauser L."/>
            <person name="Kyrpides N."/>
            <person name="Ivanova N."/>
            <person name="Ovchinnikova G."/>
            <person name="Pagani I."/>
            <person name="Sobecky P.A."/>
            <person name="Martinez R.J."/>
            <person name="Woyke T."/>
        </authorList>
    </citation>
    <scope>NUCLEOTIDE SEQUENCE [LARGE SCALE GENOMIC DNA]</scope>
    <source>
        <strain evidence="9">Y9602</strain>
        <plasmid evidence="9">pRAHAQ01</plasmid>
    </source>
</reference>